<dbReference type="SUPFAM" id="SSF143422">
    <property type="entry name" value="Transposase IS200-like"/>
    <property type="match status" value="1"/>
</dbReference>
<dbReference type="GO" id="GO:0006313">
    <property type="term" value="P:DNA transposition"/>
    <property type="evidence" value="ECO:0007669"/>
    <property type="project" value="InterPro"/>
</dbReference>
<protein>
    <submittedName>
        <fullName evidence="2">Transposase IS200 like</fullName>
    </submittedName>
</protein>
<dbReference type="PANTHER" id="PTHR36966">
    <property type="entry name" value="REP-ASSOCIATED TYROSINE TRANSPOSASE"/>
    <property type="match status" value="1"/>
</dbReference>
<dbReference type="AlphaFoldDB" id="A0A1G8MNX6"/>
<dbReference type="PANTHER" id="PTHR36966:SF1">
    <property type="entry name" value="REP-ASSOCIATED TYROSINE TRANSPOSASE"/>
    <property type="match status" value="1"/>
</dbReference>
<dbReference type="SMART" id="SM01321">
    <property type="entry name" value="Y1_Tnp"/>
    <property type="match status" value="1"/>
</dbReference>
<dbReference type="Gene3D" id="3.30.70.1290">
    <property type="entry name" value="Transposase IS200-like"/>
    <property type="match status" value="1"/>
</dbReference>
<organism evidence="2 3">
    <name type="scientific">Mucilaginibacter gossypii</name>
    <dbReference type="NCBI Taxonomy" id="551996"/>
    <lineage>
        <taxon>Bacteria</taxon>
        <taxon>Pseudomonadati</taxon>
        <taxon>Bacteroidota</taxon>
        <taxon>Sphingobacteriia</taxon>
        <taxon>Sphingobacteriales</taxon>
        <taxon>Sphingobacteriaceae</taxon>
        <taxon>Mucilaginibacter</taxon>
    </lineage>
</organism>
<feature type="domain" description="Transposase IS200-like" evidence="1">
    <location>
        <begin position="9"/>
        <end position="148"/>
    </location>
</feature>
<evidence type="ECO:0000259" key="1">
    <source>
        <dbReference type="SMART" id="SM01321"/>
    </source>
</evidence>
<dbReference type="InterPro" id="IPR036515">
    <property type="entry name" value="Transposase_17_sf"/>
</dbReference>
<dbReference type="EMBL" id="FNCG01000028">
    <property type="protein sequence ID" value="SDI69556.1"/>
    <property type="molecule type" value="Genomic_DNA"/>
</dbReference>
<dbReference type="STRING" id="551996.SAMN05192573_12827"/>
<reference evidence="3" key="1">
    <citation type="submission" date="2016-10" db="EMBL/GenBank/DDBJ databases">
        <authorList>
            <person name="Varghese N."/>
            <person name="Submissions S."/>
        </authorList>
    </citation>
    <scope>NUCLEOTIDE SEQUENCE [LARGE SCALE GENOMIC DNA]</scope>
    <source>
        <strain evidence="3">Gh-67</strain>
    </source>
</reference>
<evidence type="ECO:0000313" key="2">
    <source>
        <dbReference type="EMBL" id="SDI69556.1"/>
    </source>
</evidence>
<proteinExistence type="predicted"/>
<sequence length="201" mass="23752">MATRTLHNDPGETWFITFTCYNWIPLFEITQSYKMLYDWLRFIAENYKVQTHVFVLMLNHVHLIIKMPDTEVGLNKIISNGKRFMAYELVKKLTASGKIDLLNQLSAACTEKEKNKGQKHKVFEQSFDAKPIYSTAFLYQKIDYIHHNPVSGKWLLCDDFIKYPHSSAAFYHSAKPHEFLTIIDYRDFWTDINHVRPVRLL</sequence>
<accession>A0A1G8MNX6</accession>
<dbReference type="GO" id="GO:0043565">
    <property type="term" value="F:sequence-specific DNA binding"/>
    <property type="evidence" value="ECO:0007669"/>
    <property type="project" value="TreeGrafter"/>
</dbReference>
<keyword evidence="3" id="KW-1185">Reference proteome</keyword>
<gene>
    <name evidence="2" type="ORF">SAMN05192573_12827</name>
</gene>
<dbReference type="InterPro" id="IPR052715">
    <property type="entry name" value="RAYT_transposase"/>
</dbReference>
<name>A0A1G8MNX6_9SPHI</name>
<dbReference type="Proteomes" id="UP000199705">
    <property type="component" value="Unassembled WGS sequence"/>
</dbReference>
<evidence type="ECO:0000313" key="3">
    <source>
        <dbReference type="Proteomes" id="UP000199705"/>
    </source>
</evidence>
<dbReference type="InterPro" id="IPR002686">
    <property type="entry name" value="Transposase_17"/>
</dbReference>
<dbReference type="GO" id="GO:0004803">
    <property type="term" value="F:transposase activity"/>
    <property type="evidence" value="ECO:0007669"/>
    <property type="project" value="InterPro"/>
</dbReference>